<accession>A0AAD6VH36</accession>
<dbReference type="PANTHER" id="PTHR47417:SF1">
    <property type="entry name" value="SMR DOMAIN-CONTAINING PROTEIN YPL199C"/>
    <property type="match status" value="1"/>
</dbReference>
<proteinExistence type="predicted"/>
<comment type="caution">
    <text evidence="4">The sequence shown here is derived from an EMBL/GenBank/DDBJ whole genome shotgun (WGS) entry which is preliminary data.</text>
</comment>
<keyword evidence="5" id="KW-1185">Reference proteome</keyword>
<evidence type="ECO:0000259" key="3">
    <source>
        <dbReference type="PROSITE" id="PS50828"/>
    </source>
</evidence>
<keyword evidence="2" id="KW-0732">Signal</keyword>
<dbReference type="AlphaFoldDB" id="A0AAD6VH36"/>
<protein>
    <submittedName>
        <fullName evidence="4">Cytoplasmic protein</fullName>
    </submittedName>
</protein>
<dbReference type="Pfam" id="PF08590">
    <property type="entry name" value="DUF1771"/>
    <property type="match status" value="1"/>
</dbReference>
<feature type="region of interest" description="Disordered" evidence="1">
    <location>
        <begin position="18"/>
        <end position="87"/>
    </location>
</feature>
<dbReference type="SUPFAM" id="SSF160443">
    <property type="entry name" value="SMR domain-like"/>
    <property type="match status" value="1"/>
</dbReference>
<feature type="chain" id="PRO_5042271663" evidence="2">
    <location>
        <begin position="21"/>
        <end position="279"/>
    </location>
</feature>
<evidence type="ECO:0000313" key="5">
    <source>
        <dbReference type="Proteomes" id="UP001219525"/>
    </source>
</evidence>
<evidence type="ECO:0000256" key="2">
    <source>
        <dbReference type="SAM" id="SignalP"/>
    </source>
</evidence>
<evidence type="ECO:0000313" key="4">
    <source>
        <dbReference type="EMBL" id="KAJ7209494.1"/>
    </source>
</evidence>
<dbReference type="EMBL" id="JARJCW010000030">
    <property type="protein sequence ID" value="KAJ7209494.1"/>
    <property type="molecule type" value="Genomic_DNA"/>
</dbReference>
<dbReference type="PROSITE" id="PS50828">
    <property type="entry name" value="SMR"/>
    <property type="match status" value="1"/>
</dbReference>
<dbReference type="InterPro" id="IPR053020">
    <property type="entry name" value="Smr_domain_protein"/>
</dbReference>
<feature type="domain" description="Smr" evidence="3">
    <location>
        <begin position="162"/>
        <end position="218"/>
    </location>
</feature>
<dbReference type="Gene3D" id="3.30.1370.110">
    <property type="match status" value="1"/>
</dbReference>
<feature type="signal peptide" evidence="2">
    <location>
        <begin position="1"/>
        <end position="20"/>
    </location>
</feature>
<sequence length="279" mass="31280">MSLVNVLTSLVNLLCGGSQSAPQQQQQAPQKPQQQAPQPLEQPQQHYERLQPQQQHEPTQHTHTPSPPHRPERPQHGYSDPNQANQHDPTYMALRAQANEEGDQMARCFAESHEAYERGDGAAAKQLSNQGKSHQAKMNSLNKQASDWIFVENNKDSKPREIDLHGLYTKEAIERTDRALEEAKQRGDTELHLIVGKGLHSQGHAKIKPAIEELMQKWASRGPVRHVVDPFLCRHRLAADLDPHNAGVLIVHIGSDQGTVGPDDIARRLQREDEGCTIM</sequence>
<name>A0AAD6VH36_9AGAR</name>
<dbReference type="InterPro" id="IPR036063">
    <property type="entry name" value="Smr_dom_sf"/>
</dbReference>
<dbReference type="PANTHER" id="PTHR47417">
    <property type="entry name" value="SMR DOMAIN-CONTAINING PROTEIN YPL199C"/>
    <property type="match status" value="1"/>
</dbReference>
<dbReference type="Pfam" id="PF01713">
    <property type="entry name" value="Smr"/>
    <property type="match status" value="1"/>
</dbReference>
<dbReference type="SMART" id="SM01162">
    <property type="entry name" value="DUF1771"/>
    <property type="match status" value="1"/>
</dbReference>
<gene>
    <name evidence="4" type="ORF">GGX14DRAFT_630364</name>
</gene>
<dbReference type="InterPro" id="IPR002625">
    <property type="entry name" value="Smr_dom"/>
</dbReference>
<feature type="compositionally biased region" description="Low complexity" evidence="1">
    <location>
        <begin position="18"/>
        <end position="64"/>
    </location>
</feature>
<dbReference type="SMART" id="SM00463">
    <property type="entry name" value="SMR"/>
    <property type="match status" value="1"/>
</dbReference>
<reference evidence="4" key="1">
    <citation type="submission" date="2023-03" db="EMBL/GenBank/DDBJ databases">
        <title>Massive genome expansion in bonnet fungi (Mycena s.s.) driven by repeated elements and novel gene families across ecological guilds.</title>
        <authorList>
            <consortium name="Lawrence Berkeley National Laboratory"/>
            <person name="Harder C.B."/>
            <person name="Miyauchi S."/>
            <person name="Viragh M."/>
            <person name="Kuo A."/>
            <person name="Thoen E."/>
            <person name="Andreopoulos B."/>
            <person name="Lu D."/>
            <person name="Skrede I."/>
            <person name="Drula E."/>
            <person name="Henrissat B."/>
            <person name="Morin E."/>
            <person name="Kohler A."/>
            <person name="Barry K."/>
            <person name="LaButti K."/>
            <person name="Morin E."/>
            <person name="Salamov A."/>
            <person name="Lipzen A."/>
            <person name="Mereny Z."/>
            <person name="Hegedus B."/>
            <person name="Baldrian P."/>
            <person name="Stursova M."/>
            <person name="Weitz H."/>
            <person name="Taylor A."/>
            <person name="Grigoriev I.V."/>
            <person name="Nagy L.G."/>
            <person name="Martin F."/>
            <person name="Kauserud H."/>
        </authorList>
    </citation>
    <scope>NUCLEOTIDE SEQUENCE</scope>
    <source>
        <strain evidence="4">9144</strain>
    </source>
</reference>
<dbReference type="InterPro" id="IPR013899">
    <property type="entry name" value="DUF1771"/>
</dbReference>
<evidence type="ECO:0000256" key="1">
    <source>
        <dbReference type="SAM" id="MobiDB-lite"/>
    </source>
</evidence>
<organism evidence="4 5">
    <name type="scientific">Mycena pura</name>
    <dbReference type="NCBI Taxonomy" id="153505"/>
    <lineage>
        <taxon>Eukaryota</taxon>
        <taxon>Fungi</taxon>
        <taxon>Dikarya</taxon>
        <taxon>Basidiomycota</taxon>
        <taxon>Agaricomycotina</taxon>
        <taxon>Agaricomycetes</taxon>
        <taxon>Agaricomycetidae</taxon>
        <taxon>Agaricales</taxon>
        <taxon>Marasmiineae</taxon>
        <taxon>Mycenaceae</taxon>
        <taxon>Mycena</taxon>
    </lineage>
</organism>
<dbReference type="Proteomes" id="UP001219525">
    <property type="component" value="Unassembled WGS sequence"/>
</dbReference>